<dbReference type="GO" id="GO:0030163">
    <property type="term" value="P:protein catabolic process"/>
    <property type="evidence" value="ECO:0007669"/>
    <property type="project" value="InterPro"/>
</dbReference>
<feature type="domain" description="Lon proteolytic" evidence="7">
    <location>
        <begin position="349"/>
        <end position="535"/>
    </location>
</feature>
<evidence type="ECO:0000256" key="5">
    <source>
        <dbReference type="SAM" id="Phobius"/>
    </source>
</evidence>
<keyword evidence="2 4" id="KW-0378">Hydrolase</keyword>
<dbReference type="InterPro" id="IPR008269">
    <property type="entry name" value="Lon_proteolytic"/>
</dbReference>
<feature type="transmembrane region" description="Helical" evidence="5">
    <location>
        <begin position="6"/>
        <end position="26"/>
    </location>
</feature>
<dbReference type="InterPro" id="IPR008268">
    <property type="entry name" value="Peptidase_S16_AS"/>
</dbReference>
<comment type="similarity">
    <text evidence="4">Belongs to the peptidase S16 family.</text>
</comment>
<dbReference type="InterPro" id="IPR014251">
    <property type="entry name" value="Spore_LonB"/>
</dbReference>
<evidence type="ECO:0000259" key="7">
    <source>
        <dbReference type="PROSITE" id="PS51786"/>
    </source>
</evidence>
<reference evidence="8" key="1">
    <citation type="submission" date="2019-11" db="EMBL/GenBank/DDBJ databases">
        <authorList>
            <person name="Li J."/>
        </authorList>
    </citation>
    <scope>NUCLEOTIDE SEQUENCE</scope>
    <source>
        <strain evidence="8">B6B</strain>
    </source>
</reference>
<dbReference type="EC" id="3.4.21.53" evidence="4"/>
<dbReference type="PROSITE" id="PS51786">
    <property type="entry name" value="LON_PROTEOLYTIC"/>
    <property type="match status" value="1"/>
</dbReference>
<dbReference type="CDD" id="cd00009">
    <property type="entry name" value="AAA"/>
    <property type="match status" value="1"/>
</dbReference>
<comment type="caution">
    <text evidence="8">The sequence shown here is derived from an EMBL/GenBank/DDBJ whole genome shotgun (WGS) entry which is preliminary data.</text>
</comment>
<evidence type="ECO:0000256" key="3">
    <source>
        <dbReference type="ARBA" id="ARBA00022825"/>
    </source>
</evidence>
<dbReference type="InterPro" id="IPR003959">
    <property type="entry name" value="ATPase_AAA_core"/>
</dbReference>
<evidence type="ECO:0000313" key="9">
    <source>
        <dbReference type="Proteomes" id="UP000799092"/>
    </source>
</evidence>
<evidence type="ECO:0000259" key="6">
    <source>
        <dbReference type="PROSITE" id="PS50045"/>
    </source>
</evidence>
<dbReference type="NCBIfam" id="TIGR02902">
    <property type="entry name" value="spore_lonB"/>
    <property type="match status" value="1"/>
</dbReference>
<dbReference type="Pfam" id="PF00004">
    <property type="entry name" value="AAA"/>
    <property type="match status" value="1"/>
</dbReference>
<dbReference type="Gene3D" id="3.40.50.300">
    <property type="entry name" value="P-loop containing nucleotide triphosphate hydrolases"/>
    <property type="match status" value="1"/>
</dbReference>
<keyword evidence="9" id="KW-1185">Reference proteome</keyword>
<evidence type="ECO:0000313" key="8">
    <source>
        <dbReference type="EMBL" id="MRH42943.1"/>
    </source>
</evidence>
<dbReference type="Gene3D" id="3.30.230.10">
    <property type="match status" value="1"/>
</dbReference>
<dbReference type="PANTHER" id="PTHR10046">
    <property type="entry name" value="ATP DEPENDENT LON PROTEASE FAMILY MEMBER"/>
    <property type="match status" value="1"/>
</dbReference>
<keyword evidence="5" id="KW-0472">Membrane</keyword>
<dbReference type="GO" id="GO:0005524">
    <property type="term" value="F:ATP binding"/>
    <property type="evidence" value="ECO:0007669"/>
    <property type="project" value="InterPro"/>
</dbReference>
<dbReference type="InterPro" id="IPR003593">
    <property type="entry name" value="AAA+_ATPase"/>
</dbReference>
<keyword evidence="5" id="KW-1133">Transmembrane helix</keyword>
<feature type="active site" evidence="4">
    <location>
        <position position="488"/>
    </location>
</feature>
<dbReference type="SUPFAM" id="SSF52540">
    <property type="entry name" value="P-loop containing nucleoside triphosphate hydrolases"/>
    <property type="match status" value="1"/>
</dbReference>
<accession>A0A6A8DB55</accession>
<feature type="domain" description="Sigma-54 factor interaction" evidence="6">
    <location>
        <begin position="93"/>
        <end position="266"/>
    </location>
</feature>
<dbReference type="GO" id="GO:0006355">
    <property type="term" value="P:regulation of DNA-templated transcription"/>
    <property type="evidence" value="ECO:0007669"/>
    <property type="project" value="InterPro"/>
</dbReference>
<feature type="active site" evidence="4">
    <location>
        <position position="445"/>
    </location>
</feature>
<dbReference type="Pfam" id="PF05362">
    <property type="entry name" value="Lon_C"/>
    <property type="match status" value="1"/>
</dbReference>
<sequence>MELVSIVVIIQLFFGIVIGLYFWNLLRNQRSNKTSIEKESQKEMEKLRAMRSVSLTAPLSERIRPKDLSEVIGQEDGIQTLRAALCNTNPQHVIIYGPPGIGKTAAARLVLEEAKKNKNSPFKSASPFIELDATTARFDERGVADPLIGSVHDPIYQGAGAMGQAGIPQPKRGAVSNAHGGVLFIDEIGELHPIQMNKLLKVLEDRKVNYESAYYSEENKNIPTHIHQIFKNGLPADFRMIGATTRMPEEIPPAIRSRCLEIFFRELEPEEVIQVATRASEKVNSKIEEKALKVLSMYARNGREAVNIIQIAASISKKENREMISQGDIEWVVDSSRLSPRLKPSVSKINRIGKVNGLAVSGPSTGFLLEIEIMILPTLSNGKITITGIAEEETIGNQSKSIKRKSMARGSIENVITLLRSLGVPAHEYDVHVNFPGGIPVDGPSAGLAMAIGIYSSINKIPIRYDTAMTGEISLHGEVKPIGGVLTKIRAAKQAGAKRVIIPKANYQAICDKITGIEIFPVETFREALPLAIEKMEYRKIKEDYESEPSTKSI</sequence>
<dbReference type="RefSeq" id="WP_153736587.1">
    <property type="nucleotide sequence ID" value="NZ_WJNG01000007.1"/>
</dbReference>
<evidence type="ECO:0000256" key="4">
    <source>
        <dbReference type="PROSITE-ProRule" id="PRU01122"/>
    </source>
</evidence>
<dbReference type="SUPFAM" id="SSF54211">
    <property type="entry name" value="Ribosomal protein S5 domain 2-like"/>
    <property type="match status" value="1"/>
</dbReference>
<protein>
    <recommendedName>
        <fullName evidence="4">endopeptidase La</fullName>
        <ecNumber evidence="4">3.4.21.53</ecNumber>
    </recommendedName>
</protein>
<dbReference type="OrthoDB" id="2318150at2"/>
<dbReference type="AlphaFoldDB" id="A0A6A8DB55"/>
<dbReference type="PROSITE" id="PS50045">
    <property type="entry name" value="SIGMA54_INTERACT_4"/>
    <property type="match status" value="1"/>
</dbReference>
<dbReference type="PROSITE" id="PS01046">
    <property type="entry name" value="LON_SER"/>
    <property type="match status" value="1"/>
</dbReference>
<dbReference type="GO" id="GO:0004252">
    <property type="term" value="F:serine-type endopeptidase activity"/>
    <property type="evidence" value="ECO:0007669"/>
    <property type="project" value="UniProtKB-UniRule"/>
</dbReference>
<evidence type="ECO:0000256" key="2">
    <source>
        <dbReference type="ARBA" id="ARBA00022801"/>
    </source>
</evidence>
<dbReference type="GO" id="GO:0006508">
    <property type="term" value="P:proteolysis"/>
    <property type="evidence" value="ECO:0007669"/>
    <property type="project" value="UniProtKB-KW"/>
</dbReference>
<gene>
    <name evidence="8" type="primary">lonB</name>
    <name evidence="8" type="ORF">GH741_09625</name>
</gene>
<organism evidence="8 9">
    <name type="scientific">Aquibacillus halophilus</name>
    <dbReference type="NCBI Taxonomy" id="930132"/>
    <lineage>
        <taxon>Bacteria</taxon>
        <taxon>Bacillati</taxon>
        <taxon>Bacillota</taxon>
        <taxon>Bacilli</taxon>
        <taxon>Bacillales</taxon>
        <taxon>Bacillaceae</taxon>
        <taxon>Aquibacillus</taxon>
    </lineage>
</organism>
<keyword evidence="3 4" id="KW-0720">Serine protease</keyword>
<dbReference type="InterPro" id="IPR020568">
    <property type="entry name" value="Ribosomal_Su5_D2-typ_SF"/>
</dbReference>
<proteinExistence type="inferred from homology"/>
<dbReference type="InterPro" id="IPR014721">
    <property type="entry name" value="Ribsml_uS5_D2-typ_fold_subgr"/>
</dbReference>
<dbReference type="GO" id="GO:0004176">
    <property type="term" value="F:ATP-dependent peptidase activity"/>
    <property type="evidence" value="ECO:0007669"/>
    <property type="project" value="UniProtKB-UniRule"/>
</dbReference>
<keyword evidence="5" id="KW-0812">Transmembrane</keyword>
<name>A0A6A8DB55_9BACI</name>
<dbReference type="EMBL" id="WJNG01000007">
    <property type="protein sequence ID" value="MRH42943.1"/>
    <property type="molecule type" value="Genomic_DNA"/>
</dbReference>
<dbReference type="InterPro" id="IPR027417">
    <property type="entry name" value="P-loop_NTPase"/>
</dbReference>
<keyword evidence="1 4" id="KW-0645">Protease</keyword>
<dbReference type="GO" id="GO:0016887">
    <property type="term" value="F:ATP hydrolysis activity"/>
    <property type="evidence" value="ECO:0007669"/>
    <property type="project" value="InterPro"/>
</dbReference>
<dbReference type="InterPro" id="IPR027065">
    <property type="entry name" value="Lon_Prtase"/>
</dbReference>
<dbReference type="Proteomes" id="UP000799092">
    <property type="component" value="Unassembled WGS sequence"/>
</dbReference>
<dbReference type="SMART" id="SM00382">
    <property type="entry name" value="AAA"/>
    <property type="match status" value="1"/>
</dbReference>
<dbReference type="InterPro" id="IPR002078">
    <property type="entry name" value="Sigma_54_int"/>
</dbReference>
<comment type="catalytic activity">
    <reaction evidence="4">
        <text>Hydrolysis of proteins in presence of ATP.</text>
        <dbReference type="EC" id="3.4.21.53"/>
    </reaction>
</comment>
<evidence type="ECO:0000256" key="1">
    <source>
        <dbReference type="ARBA" id="ARBA00022670"/>
    </source>
</evidence>
<dbReference type="PRINTS" id="PR00830">
    <property type="entry name" value="ENDOLAPTASE"/>
</dbReference>